<accession>A0A251WWX4</accession>
<dbReference type="PANTHER" id="PTHR44591:SF23">
    <property type="entry name" value="CHEY SUBFAMILY"/>
    <property type="match status" value="1"/>
</dbReference>
<dbReference type="PANTHER" id="PTHR44591">
    <property type="entry name" value="STRESS RESPONSE REGULATOR PROTEIN 1"/>
    <property type="match status" value="1"/>
</dbReference>
<protein>
    <submittedName>
        <fullName evidence="4">Response regulator</fullName>
    </submittedName>
</protein>
<evidence type="ECO:0000256" key="1">
    <source>
        <dbReference type="ARBA" id="ARBA00022553"/>
    </source>
</evidence>
<dbReference type="PROSITE" id="PS50110">
    <property type="entry name" value="RESPONSE_REGULATORY"/>
    <property type="match status" value="1"/>
</dbReference>
<dbReference type="Gene3D" id="3.40.50.2300">
    <property type="match status" value="1"/>
</dbReference>
<dbReference type="AlphaFoldDB" id="A0A251WWX4"/>
<reference evidence="4 5" key="1">
    <citation type="submission" date="2016-12" db="EMBL/GenBank/DDBJ databases">
        <title>The draft genome sequence of HSLHS2.</title>
        <authorList>
            <person name="Hu D."/>
            <person name="Wang L."/>
            <person name="Shao Z."/>
        </authorList>
    </citation>
    <scope>NUCLEOTIDE SEQUENCE [LARGE SCALE GENOMIC DNA]</scope>
    <source>
        <strain evidence="4">MCCC 1A06712</strain>
    </source>
</reference>
<dbReference type="SMART" id="SM00448">
    <property type="entry name" value="REC"/>
    <property type="match status" value="1"/>
</dbReference>
<dbReference type="SUPFAM" id="SSF52172">
    <property type="entry name" value="CheY-like"/>
    <property type="match status" value="1"/>
</dbReference>
<evidence type="ECO:0000313" key="5">
    <source>
        <dbReference type="Proteomes" id="UP000194664"/>
    </source>
</evidence>
<feature type="domain" description="Response regulatory" evidence="3">
    <location>
        <begin position="23"/>
        <end position="136"/>
    </location>
</feature>
<evidence type="ECO:0000256" key="2">
    <source>
        <dbReference type="PROSITE-ProRule" id="PRU00169"/>
    </source>
</evidence>
<evidence type="ECO:0000259" key="3">
    <source>
        <dbReference type="PROSITE" id="PS50110"/>
    </source>
</evidence>
<dbReference type="GO" id="GO:0000160">
    <property type="term" value="P:phosphorelay signal transduction system"/>
    <property type="evidence" value="ECO:0007669"/>
    <property type="project" value="InterPro"/>
</dbReference>
<dbReference type="Pfam" id="PF00072">
    <property type="entry name" value="Response_reg"/>
    <property type="match status" value="1"/>
</dbReference>
<dbReference type="Proteomes" id="UP000194664">
    <property type="component" value="Unassembled WGS sequence"/>
</dbReference>
<dbReference type="OrthoDB" id="7831674at2"/>
<organism evidence="4 5">
    <name type="scientific">Marivivens niveibacter</name>
    <dbReference type="NCBI Taxonomy" id="1930667"/>
    <lineage>
        <taxon>Bacteria</taxon>
        <taxon>Pseudomonadati</taxon>
        <taxon>Pseudomonadota</taxon>
        <taxon>Alphaproteobacteria</taxon>
        <taxon>Rhodobacterales</taxon>
        <taxon>Paracoccaceae</taxon>
        <taxon>Marivivens group</taxon>
        <taxon>Marivivens</taxon>
    </lineage>
</organism>
<keyword evidence="1 2" id="KW-0597">Phosphoprotein</keyword>
<dbReference type="RefSeq" id="WP_086451337.1">
    <property type="nucleotide sequence ID" value="NZ_MSPP01000003.1"/>
</dbReference>
<keyword evidence="5" id="KW-1185">Reference proteome</keyword>
<dbReference type="InterPro" id="IPR050595">
    <property type="entry name" value="Bact_response_regulator"/>
</dbReference>
<evidence type="ECO:0000313" key="4">
    <source>
        <dbReference type="EMBL" id="OUD08846.1"/>
    </source>
</evidence>
<comment type="caution">
    <text evidence="4">The sequence shown here is derived from an EMBL/GenBank/DDBJ whole genome shotgun (WGS) entry which is preliminary data.</text>
</comment>
<gene>
    <name evidence="4" type="ORF">BVC71_08980</name>
</gene>
<dbReference type="InterPro" id="IPR011006">
    <property type="entry name" value="CheY-like_superfamily"/>
</dbReference>
<sequence>MDTQDDFLLTRPPTAERPLMGVTLLLVEDSRFACEAMRMMASRSGARLRRADSIASARQHLRIYRPSVAIIDLGLPDGYGEDLISELSRATPRVQAILATSGDPDGEMRAKISGADGFMCKPFNSLAAFQAAILDHMPIDRRPKGPRRLPTTNIAPDRIAYRDDLTQIARLIAINADPRTLDYVHQFLSGVAECADDQPILAALDQLQSLRQNGQPICHQMRVLSDLIETRLLETKMSALN</sequence>
<dbReference type="InterPro" id="IPR001789">
    <property type="entry name" value="Sig_transdc_resp-reg_receiver"/>
</dbReference>
<name>A0A251WWX4_9RHOB</name>
<dbReference type="EMBL" id="MSPP01000003">
    <property type="protein sequence ID" value="OUD08846.1"/>
    <property type="molecule type" value="Genomic_DNA"/>
</dbReference>
<feature type="modified residue" description="4-aspartylphosphate" evidence="2">
    <location>
        <position position="72"/>
    </location>
</feature>
<proteinExistence type="predicted"/>
<dbReference type="CDD" id="cd00156">
    <property type="entry name" value="REC"/>
    <property type="match status" value="1"/>
</dbReference>